<reference evidence="1" key="1">
    <citation type="submission" date="2015-01" db="EMBL/GenBank/DDBJ databases">
        <title>Transcriptome Assembly of Fopius arisanus.</title>
        <authorList>
            <person name="Geib S."/>
        </authorList>
    </citation>
    <scope>NUCLEOTIDE SEQUENCE</scope>
</reference>
<sequence>MPLKNVSLEDSSGTKCASSVDCAASFSTQQTALSTRGSCSAKSATPGNSAPRVMVLVEVQAACPWTRASTCRESECRKDVAPVAYPLTYPQPTPTYCLKNIYLPTYSQNFPCKYPRRDTPKKKEPCIQYPLHYKCLMN</sequence>
<proteinExistence type="predicted"/>
<evidence type="ECO:0000313" key="1">
    <source>
        <dbReference type="EMBL" id="JAG72926.1"/>
    </source>
</evidence>
<accession>A0A0C9QHZ2</accession>
<organism evidence="1">
    <name type="scientific">Fopius arisanus</name>
    <dbReference type="NCBI Taxonomy" id="64838"/>
    <lineage>
        <taxon>Eukaryota</taxon>
        <taxon>Metazoa</taxon>
        <taxon>Ecdysozoa</taxon>
        <taxon>Arthropoda</taxon>
        <taxon>Hexapoda</taxon>
        <taxon>Insecta</taxon>
        <taxon>Pterygota</taxon>
        <taxon>Neoptera</taxon>
        <taxon>Endopterygota</taxon>
        <taxon>Hymenoptera</taxon>
        <taxon>Apocrita</taxon>
        <taxon>Ichneumonoidea</taxon>
        <taxon>Braconidae</taxon>
        <taxon>Opiinae</taxon>
        <taxon>Fopius</taxon>
    </lineage>
</organism>
<dbReference type="EMBL" id="GBYB01003159">
    <property type="protein sequence ID" value="JAG72926.1"/>
    <property type="molecule type" value="Transcribed_RNA"/>
</dbReference>
<name>A0A0C9QHZ2_9HYME</name>
<gene>
    <name evidence="1" type="primary">RAT1_1</name>
    <name evidence="1" type="ORF">g.15694</name>
</gene>
<dbReference type="AlphaFoldDB" id="A0A0C9QHZ2"/>
<protein>
    <submittedName>
        <fullName evidence="1">RAT1_1 protein</fullName>
    </submittedName>
</protein>